<evidence type="ECO:0000313" key="3">
    <source>
        <dbReference type="EnsemblPlants" id="AES77746"/>
    </source>
</evidence>
<name>G7KR23_MEDTR</name>
<keyword evidence="4" id="KW-1185">Reference proteome</keyword>
<keyword evidence="1" id="KW-0472">Membrane</keyword>
<evidence type="ECO:0000313" key="4">
    <source>
        <dbReference type="Proteomes" id="UP000002051"/>
    </source>
</evidence>
<evidence type="ECO:0000256" key="1">
    <source>
        <dbReference type="SAM" id="Phobius"/>
    </source>
</evidence>
<keyword evidence="1" id="KW-1133">Transmembrane helix</keyword>
<sequence>MNTHDDTNLILLPGKENDTSTLHLNLTGVGFCHRALLVFIGPGGEVVVVVFAVLRNSYTSFQLSNICTTHLKTWVFVSATCFHNFIFRHGQRLQRMVANKAICGGYNHCNNVKTIVAEISKSITTCSISAQRFATLPCENSKELREHNTCILQNQLYMLSHRIPSYKMSHHKKECIPRGCFELNLTTLPIDKFNFN</sequence>
<accession>G7KR23</accession>
<dbReference type="AlphaFoldDB" id="G7KR23"/>
<feature type="transmembrane region" description="Helical" evidence="1">
    <location>
        <begin position="35"/>
        <end position="54"/>
    </location>
</feature>
<organism evidence="2 4">
    <name type="scientific">Medicago truncatula</name>
    <name type="common">Barrel medic</name>
    <name type="synonym">Medicago tribuloides</name>
    <dbReference type="NCBI Taxonomy" id="3880"/>
    <lineage>
        <taxon>Eukaryota</taxon>
        <taxon>Viridiplantae</taxon>
        <taxon>Streptophyta</taxon>
        <taxon>Embryophyta</taxon>
        <taxon>Tracheophyta</taxon>
        <taxon>Spermatophyta</taxon>
        <taxon>Magnoliopsida</taxon>
        <taxon>eudicotyledons</taxon>
        <taxon>Gunneridae</taxon>
        <taxon>Pentapetalae</taxon>
        <taxon>rosids</taxon>
        <taxon>fabids</taxon>
        <taxon>Fabales</taxon>
        <taxon>Fabaceae</taxon>
        <taxon>Papilionoideae</taxon>
        <taxon>50 kb inversion clade</taxon>
        <taxon>NPAAA clade</taxon>
        <taxon>Hologalegina</taxon>
        <taxon>IRL clade</taxon>
        <taxon>Trifolieae</taxon>
        <taxon>Medicago</taxon>
    </lineage>
</organism>
<dbReference type="PaxDb" id="3880-AES77746"/>
<proteinExistence type="predicted"/>
<dbReference type="HOGENOM" id="CLU_1392090_0_0_1"/>
<gene>
    <name evidence="2" type="ordered locus">MTR_7g016680</name>
</gene>
<keyword evidence="1 2" id="KW-0812">Transmembrane</keyword>
<protein>
    <submittedName>
        <fullName evidence="2">Transmembrane protein, putative</fullName>
    </submittedName>
</protein>
<reference evidence="2 4" key="2">
    <citation type="journal article" date="2014" name="BMC Genomics">
        <title>An improved genome release (version Mt4.0) for the model legume Medicago truncatula.</title>
        <authorList>
            <person name="Tang H."/>
            <person name="Krishnakumar V."/>
            <person name="Bidwell S."/>
            <person name="Rosen B."/>
            <person name="Chan A."/>
            <person name="Zhou S."/>
            <person name="Gentzbittel L."/>
            <person name="Childs K.L."/>
            <person name="Yandell M."/>
            <person name="Gundlach H."/>
            <person name="Mayer K.F."/>
            <person name="Schwartz D.C."/>
            <person name="Town C.D."/>
        </authorList>
    </citation>
    <scope>GENOME REANNOTATION</scope>
    <source>
        <strain evidence="3 4">cv. Jemalong A17</strain>
    </source>
</reference>
<dbReference type="Proteomes" id="UP000002051">
    <property type="component" value="Unassembled WGS sequence"/>
</dbReference>
<dbReference type="EnsemblPlants" id="AES77746">
    <property type="protein sequence ID" value="AES77746"/>
    <property type="gene ID" value="MTR_7g016680"/>
</dbReference>
<dbReference type="EMBL" id="CM001223">
    <property type="protein sequence ID" value="AES77746.1"/>
    <property type="molecule type" value="Genomic_DNA"/>
</dbReference>
<reference evidence="2 4" key="1">
    <citation type="journal article" date="2011" name="Nature">
        <title>The Medicago genome provides insight into the evolution of rhizobial symbioses.</title>
        <authorList>
            <person name="Young N.D."/>
            <person name="Debelle F."/>
            <person name="Oldroyd G.E."/>
            <person name="Geurts R."/>
            <person name="Cannon S.B."/>
            <person name="Udvardi M.K."/>
            <person name="Benedito V.A."/>
            <person name="Mayer K.F."/>
            <person name="Gouzy J."/>
            <person name="Schoof H."/>
            <person name="Van de Peer Y."/>
            <person name="Proost S."/>
            <person name="Cook D.R."/>
            <person name="Meyers B.C."/>
            <person name="Spannagl M."/>
            <person name="Cheung F."/>
            <person name="De Mita S."/>
            <person name="Krishnakumar V."/>
            <person name="Gundlach H."/>
            <person name="Zhou S."/>
            <person name="Mudge J."/>
            <person name="Bharti A.K."/>
            <person name="Murray J.D."/>
            <person name="Naoumkina M.A."/>
            <person name="Rosen B."/>
            <person name="Silverstein K.A."/>
            <person name="Tang H."/>
            <person name="Rombauts S."/>
            <person name="Zhao P.X."/>
            <person name="Zhou P."/>
            <person name="Barbe V."/>
            <person name="Bardou P."/>
            <person name="Bechner M."/>
            <person name="Bellec A."/>
            <person name="Berger A."/>
            <person name="Berges H."/>
            <person name="Bidwell S."/>
            <person name="Bisseling T."/>
            <person name="Choisne N."/>
            <person name="Couloux A."/>
            <person name="Denny R."/>
            <person name="Deshpande S."/>
            <person name="Dai X."/>
            <person name="Doyle J.J."/>
            <person name="Dudez A.M."/>
            <person name="Farmer A.D."/>
            <person name="Fouteau S."/>
            <person name="Franken C."/>
            <person name="Gibelin C."/>
            <person name="Gish J."/>
            <person name="Goldstein S."/>
            <person name="Gonzalez A.J."/>
            <person name="Green P.J."/>
            <person name="Hallab A."/>
            <person name="Hartog M."/>
            <person name="Hua A."/>
            <person name="Humphray S.J."/>
            <person name="Jeong D.H."/>
            <person name="Jing Y."/>
            <person name="Jocker A."/>
            <person name="Kenton S.M."/>
            <person name="Kim D.J."/>
            <person name="Klee K."/>
            <person name="Lai H."/>
            <person name="Lang C."/>
            <person name="Lin S."/>
            <person name="Macmil S.L."/>
            <person name="Magdelenat G."/>
            <person name="Matthews L."/>
            <person name="McCorrison J."/>
            <person name="Monaghan E.L."/>
            <person name="Mun J.H."/>
            <person name="Najar F.Z."/>
            <person name="Nicholson C."/>
            <person name="Noirot C."/>
            <person name="O'Bleness M."/>
            <person name="Paule C.R."/>
            <person name="Poulain J."/>
            <person name="Prion F."/>
            <person name="Qin B."/>
            <person name="Qu C."/>
            <person name="Retzel E.F."/>
            <person name="Riddle C."/>
            <person name="Sallet E."/>
            <person name="Samain S."/>
            <person name="Samson N."/>
            <person name="Sanders I."/>
            <person name="Saurat O."/>
            <person name="Scarpelli C."/>
            <person name="Schiex T."/>
            <person name="Segurens B."/>
            <person name="Severin A.J."/>
            <person name="Sherrier D.J."/>
            <person name="Shi R."/>
            <person name="Sims S."/>
            <person name="Singer S.R."/>
            <person name="Sinharoy S."/>
            <person name="Sterck L."/>
            <person name="Viollet A."/>
            <person name="Wang B.B."/>
            <person name="Wang K."/>
            <person name="Wang M."/>
            <person name="Wang X."/>
            <person name="Warfsmann J."/>
            <person name="Weissenbach J."/>
            <person name="White D.D."/>
            <person name="White J.D."/>
            <person name="Wiley G.B."/>
            <person name="Wincker P."/>
            <person name="Xing Y."/>
            <person name="Yang L."/>
            <person name="Yao Z."/>
            <person name="Ying F."/>
            <person name="Zhai J."/>
            <person name="Zhou L."/>
            <person name="Zuber A."/>
            <person name="Denarie J."/>
            <person name="Dixon R.A."/>
            <person name="May G.D."/>
            <person name="Schwartz D.C."/>
            <person name="Rogers J."/>
            <person name="Quetier F."/>
            <person name="Town C.D."/>
            <person name="Roe B.A."/>
        </authorList>
    </citation>
    <scope>NUCLEOTIDE SEQUENCE [LARGE SCALE GENOMIC DNA]</scope>
    <source>
        <strain evidence="2">A17</strain>
        <strain evidence="3 4">cv. Jemalong A17</strain>
    </source>
</reference>
<reference evidence="3" key="3">
    <citation type="submission" date="2015-04" db="UniProtKB">
        <authorList>
            <consortium name="EnsemblPlants"/>
        </authorList>
    </citation>
    <scope>IDENTIFICATION</scope>
    <source>
        <strain evidence="3">cv. Jemalong A17</strain>
    </source>
</reference>
<evidence type="ECO:0000313" key="2">
    <source>
        <dbReference type="EMBL" id="AES77746.1"/>
    </source>
</evidence>